<dbReference type="AlphaFoldDB" id="G7Y9B0"/>
<proteinExistence type="predicted"/>
<evidence type="ECO:0000313" key="1">
    <source>
        <dbReference type="EMBL" id="GAA49534.1"/>
    </source>
</evidence>
<evidence type="ECO:0000313" key="2">
    <source>
        <dbReference type="Proteomes" id="UP000008909"/>
    </source>
</evidence>
<dbReference type="Proteomes" id="UP000008909">
    <property type="component" value="Unassembled WGS sequence"/>
</dbReference>
<reference evidence="1" key="1">
    <citation type="journal article" date="2011" name="Genome Biol.">
        <title>The draft genome of the carcinogenic human liver fluke Clonorchis sinensis.</title>
        <authorList>
            <person name="Wang X."/>
            <person name="Chen W."/>
            <person name="Huang Y."/>
            <person name="Sun J."/>
            <person name="Men J."/>
            <person name="Liu H."/>
            <person name="Luo F."/>
            <person name="Guo L."/>
            <person name="Lv X."/>
            <person name="Deng C."/>
            <person name="Zhou C."/>
            <person name="Fan Y."/>
            <person name="Li X."/>
            <person name="Huang L."/>
            <person name="Hu Y."/>
            <person name="Liang C."/>
            <person name="Hu X."/>
            <person name="Xu J."/>
            <person name="Yu X."/>
        </authorList>
    </citation>
    <scope>NUCLEOTIDE SEQUENCE [LARGE SCALE GENOMIC DNA]</scope>
    <source>
        <strain evidence="1">Henan</strain>
    </source>
</reference>
<name>G7Y9B0_CLOSI</name>
<gene>
    <name evidence="1" type="ORF">CLF_103195</name>
</gene>
<organism evidence="1 2">
    <name type="scientific">Clonorchis sinensis</name>
    <name type="common">Chinese liver fluke</name>
    <dbReference type="NCBI Taxonomy" id="79923"/>
    <lineage>
        <taxon>Eukaryota</taxon>
        <taxon>Metazoa</taxon>
        <taxon>Spiralia</taxon>
        <taxon>Lophotrochozoa</taxon>
        <taxon>Platyhelminthes</taxon>
        <taxon>Trematoda</taxon>
        <taxon>Digenea</taxon>
        <taxon>Opisthorchiida</taxon>
        <taxon>Opisthorchiata</taxon>
        <taxon>Opisthorchiidae</taxon>
        <taxon>Clonorchis</taxon>
    </lineage>
</organism>
<protein>
    <submittedName>
        <fullName evidence="1">Uncharacterized protein</fullName>
    </submittedName>
</protein>
<sequence>MSFSLYHEKSAQNALPVLRMIWRTFSRITRTDFQVLYGARVRPLLEYANQVVHSGRTKDEALIERVQRADTKIVASLNSVDHKTPVAVPDLFTLEYRRLREDLILSCALFERGLADRFFTVDPANTRCGHVSRAQQSHRPSVKTFICSRKTPQQMLCCTDVLIETCGRHTFANTKGKALVIAAFLDEDPKTGRIED</sequence>
<dbReference type="EMBL" id="DF142966">
    <property type="protein sequence ID" value="GAA49534.1"/>
    <property type="molecule type" value="Genomic_DNA"/>
</dbReference>
<accession>G7Y9B0</accession>
<keyword evidence="2" id="KW-1185">Reference proteome</keyword>
<reference key="2">
    <citation type="submission" date="2011-10" db="EMBL/GenBank/DDBJ databases">
        <title>The genome and transcriptome sequence of Clonorchis sinensis provide insights into the carcinogenic liver fluke.</title>
        <authorList>
            <person name="Wang X."/>
            <person name="Huang Y."/>
            <person name="Chen W."/>
            <person name="Liu H."/>
            <person name="Guo L."/>
            <person name="Chen Y."/>
            <person name="Luo F."/>
            <person name="Zhou W."/>
            <person name="Sun J."/>
            <person name="Mao Q."/>
            <person name="Liang P."/>
            <person name="Zhou C."/>
            <person name="Tian Y."/>
            <person name="Men J."/>
            <person name="Lv X."/>
            <person name="Huang L."/>
            <person name="Zhou J."/>
            <person name="Hu Y."/>
            <person name="Li R."/>
            <person name="Zhang F."/>
            <person name="Lei H."/>
            <person name="Li X."/>
            <person name="Hu X."/>
            <person name="Liang C."/>
            <person name="Xu J."/>
            <person name="Wu Z."/>
            <person name="Yu X."/>
        </authorList>
    </citation>
    <scope>NUCLEOTIDE SEQUENCE</scope>
    <source>
        <strain>Henan</strain>
    </source>
</reference>